<evidence type="ECO:0000313" key="2">
    <source>
        <dbReference type="Proteomes" id="UP000224567"/>
    </source>
</evidence>
<sequence length="185" mass="20630">MKVFFPYDAVLCLHPQLYARTTMDHVVNMLDIEMAVPTILGKQISLIADLDDLERSISSICGSRNLSTAAGYQPYIVGREAPLANNDSVKARNLDRILHSCGQVSVAKHFYLCRYTLLHRSIFEHDHCGLVVAHDFFAALVLVLSLTVWLNATDETNVLKLQFLNQEVSSMKTSSLQGIVRLPIG</sequence>
<comment type="caution">
    <text evidence="1">The sequence shown here is derived from an EMBL/GenBank/DDBJ whole genome shotgun (WGS) entry which is preliminary data.</text>
</comment>
<protein>
    <submittedName>
        <fullName evidence="1">Uncharacterized protein</fullName>
    </submittedName>
</protein>
<reference evidence="2" key="2">
    <citation type="journal article" date="2017" name="J. Anim. Genet.">
        <title>Multiple reference genome sequences of hot pepper reveal the massive evolution of plant disease resistance genes by retroduplication.</title>
        <authorList>
            <person name="Kim S."/>
            <person name="Park J."/>
            <person name="Yeom S.-I."/>
            <person name="Kim Y.-M."/>
            <person name="Seo E."/>
            <person name="Kim K.-T."/>
            <person name="Kim M.-S."/>
            <person name="Lee J.M."/>
            <person name="Cheong K."/>
            <person name="Shin H.-S."/>
            <person name="Kim S.-B."/>
            <person name="Han K."/>
            <person name="Lee J."/>
            <person name="Park M."/>
            <person name="Lee H.-A."/>
            <person name="Lee H.-Y."/>
            <person name="Lee Y."/>
            <person name="Oh S."/>
            <person name="Lee J.H."/>
            <person name="Choi E."/>
            <person name="Choi E."/>
            <person name="Lee S.E."/>
            <person name="Jeon J."/>
            <person name="Kim H."/>
            <person name="Choi G."/>
            <person name="Song H."/>
            <person name="Lee J."/>
            <person name="Lee S.-C."/>
            <person name="Kwon J.-K."/>
            <person name="Lee H.-Y."/>
            <person name="Koo N."/>
            <person name="Hong Y."/>
            <person name="Kim R.W."/>
            <person name="Kang W.-H."/>
            <person name="Huh J.H."/>
            <person name="Kang B.-C."/>
            <person name="Yang T.-J."/>
            <person name="Lee Y.-H."/>
            <person name="Bennetzen J.L."/>
            <person name="Choi D."/>
        </authorList>
    </citation>
    <scope>NUCLEOTIDE SEQUENCE [LARGE SCALE GENOMIC DNA]</scope>
    <source>
        <strain evidence="2">cv. PBC81</strain>
    </source>
</reference>
<name>A0A2G2W5K3_CAPBA</name>
<proteinExistence type="predicted"/>
<gene>
    <name evidence="1" type="ORF">CQW23_19352</name>
</gene>
<keyword evidence="2" id="KW-1185">Reference proteome</keyword>
<evidence type="ECO:0000313" key="1">
    <source>
        <dbReference type="EMBL" id="PHT40498.1"/>
    </source>
</evidence>
<dbReference type="Proteomes" id="UP000224567">
    <property type="component" value="Unassembled WGS sequence"/>
</dbReference>
<dbReference type="AlphaFoldDB" id="A0A2G2W5K3"/>
<accession>A0A2G2W5K3</accession>
<dbReference type="EMBL" id="MLFT02000008">
    <property type="protein sequence ID" value="PHT40498.1"/>
    <property type="molecule type" value="Genomic_DNA"/>
</dbReference>
<organism evidence="1 2">
    <name type="scientific">Capsicum baccatum</name>
    <name type="common">Peruvian pepper</name>
    <dbReference type="NCBI Taxonomy" id="33114"/>
    <lineage>
        <taxon>Eukaryota</taxon>
        <taxon>Viridiplantae</taxon>
        <taxon>Streptophyta</taxon>
        <taxon>Embryophyta</taxon>
        <taxon>Tracheophyta</taxon>
        <taxon>Spermatophyta</taxon>
        <taxon>Magnoliopsida</taxon>
        <taxon>eudicotyledons</taxon>
        <taxon>Gunneridae</taxon>
        <taxon>Pentapetalae</taxon>
        <taxon>asterids</taxon>
        <taxon>lamiids</taxon>
        <taxon>Solanales</taxon>
        <taxon>Solanaceae</taxon>
        <taxon>Solanoideae</taxon>
        <taxon>Capsiceae</taxon>
        <taxon>Capsicum</taxon>
    </lineage>
</organism>
<reference evidence="1 2" key="1">
    <citation type="journal article" date="2017" name="Genome Biol.">
        <title>New reference genome sequences of hot pepper reveal the massive evolution of plant disease-resistance genes by retroduplication.</title>
        <authorList>
            <person name="Kim S."/>
            <person name="Park J."/>
            <person name="Yeom S.I."/>
            <person name="Kim Y.M."/>
            <person name="Seo E."/>
            <person name="Kim K.T."/>
            <person name="Kim M.S."/>
            <person name="Lee J.M."/>
            <person name="Cheong K."/>
            <person name="Shin H.S."/>
            <person name="Kim S.B."/>
            <person name="Han K."/>
            <person name="Lee J."/>
            <person name="Park M."/>
            <person name="Lee H.A."/>
            <person name="Lee H.Y."/>
            <person name="Lee Y."/>
            <person name="Oh S."/>
            <person name="Lee J.H."/>
            <person name="Choi E."/>
            <person name="Choi E."/>
            <person name="Lee S.E."/>
            <person name="Jeon J."/>
            <person name="Kim H."/>
            <person name="Choi G."/>
            <person name="Song H."/>
            <person name="Lee J."/>
            <person name="Lee S.C."/>
            <person name="Kwon J.K."/>
            <person name="Lee H.Y."/>
            <person name="Koo N."/>
            <person name="Hong Y."/>
            <person name="Kim R.W."/>
            <person name="Kang W.H."/>
            <person name="Huh J.H."/>
            <person name="Kang B.C."/>
            <person name="Yang T.J."/>
            <person name="Lee Y.H."/>
            <person name="Bennetzen J.L."/>
            <person name="Choi D."/>
        </authorList>
    </citation>
    <scope>NUCLEOTIDE SEQUENCE [LARGE SCALE GENOMIC DNA]</scope>
    <source>
        <strain evidence="2">cv. PBC81</strain>
    </source>
</reference>
<dbReference type="STRING" id="33114.A0A2G2W5K3"/>